<dbReference type="AlphaFoldDB" id="A0A1U7H932"/>
<dbReference type="GO" id="GO:0005737">
    <property type="term" value="C:cytoplasm"/>
    <property type="evidence" value="ECO:0007669"/>
    <property type="project" value="TreeGrafter"/>
</dbReference>
<dbReference type="PANTHER" id="PTHR48079:SF6">
    <property type="entry name" value="NAD(P)-BINDING DOMAIN-CONTAINING PROTEIN-RELATED"/>
    <property type="match status" value="1"/>
</dbReference>
<comment type="caution">
    <text evidence="2">The sequence shown here is derived from an EMBL/GenBank/DDBJ whole genome shotgun (WGS) entry which is preliminary data.</text>
</comment>
<dbReference type="InterPro" id="IPR001509">
    <property type="entry name" value="Epimerase_deHydtase"/>
</dbReference>
<dbReference type="Proteomes" id="UP000186868">
    <property type="component" value="Unassembled WGS sequence"/>
</dbReference>
<organism evidence="2 3">
    <name type="scientific">Hydrococcus rivularis NIES-593</name>
    <dbReference type="NCBI Taxonomy" id="1921803"/>
    <lineage>
        <taxon>Bacteria</taxon>
        <taxon>Bacillati</taxon>
        <taxon>Cyanobacteriota</taxon>
        <taxon>Cyanophyceae</taxon>
        <taxon>Pleurocapsales</taxon>
        <taxon>Hydrococcaceae</taxon>
        <taxon>Hydrococcus</taxon>
    </lineage>
</organism>
<dbReference type="Gene3D" id="3.40.50.720">
    <property type="entry name" value="NAD(P)-binding Rossmann-like Domain"/>
    <property type="match status" value="1"/>
</dbReference>
<dbReference type="STRING" id="1921803.NIES593_20370"/>
<protein>
    <submittedName>
        <fullName evidence="2">Oxidoreductase</fullName>
    </submittedName>
</protein>
<name>A0A1U7H932_9CYAN</name>
<dbReference type="InterPro" id="IPR051783">
    <property type="entry name" value="NAD(P)-dependent_oxidoreduct"/>
</dbReference>
<dbReference type="PANTHER" id="PTHR48079">
    <property type="entry name" value="PROTEIN YEEZ"/>
    <property type="match status" value="1"/>
</dbReference>
<dbReference type="GO" id="GO:0004029">
    <property type="term" value="F:aldehyde dehydrogenase (NAD+) activity"/>
    <property type="evidence" value="ECO:0007669"/>
    <property type="project" value="TreeGrafter"/>
</dbReference>
<evidence type="ECO:0000313" key="2">
    <source>
        <dbReference type="EMBL" id="OKH19894.1"/>
    </source>
</evidence>
<evidence type="ECO:0000313" key="3">
    <source>
        <dbReference type="Proteomes" id="UP000186868"/>
    </source>
</evidence>
<sequence length="340" mass="36853">MNLENKTLLITGIGGFIGLRAAEIALSRGMKVRGLQRSQEKAKAAQKLGAEVIVGSITDPVAAAKACQGVDIVLHAAAIVKEGGSPKDFYEVNVGGTLNMAKAAKNAGANTFVYLSSVMVYGFNFPNGVAEEGPLCGENNPYCQTKIESEKELLKLNAPPDFGIIIIRPGDVYGPGSTSWVVRPLQLMRERVFALANGGRGVMNHVYVDNLIEGIFLAIEKEAYGEVFNLTDGQETSWKEYFTRLAKIGDVPAPIISLPAGVLKFIAWLRCCGQSVVGQNPDTLPQSVNWVTRPYAYSIAKARSQLGYEPKIDLEEGMRRTREWLQKTDLLKAGSTAKTL</sequence>
<dbReference type="SUPFAM" id="SSF51735">
    <property type="entry name" value="NAD(P)-binding Rossmann-fold domains"/>
    <property type="match status" value="1"/>
</dbReference>
<evidence type="ECO:0000259" key="1">
    <source>
        <dbReference type="Pfam" id="PF01370"/>
    </source>
</evidence>
<keyword evidence="3" id="KW-1185">Reference proteome</keyword>
<accession>A0A1U7H932</accession>
<reference evidence="2 3" key="1">
    <citation type="submission" date="2016-11" db="EMBL/GenBank/DDBJ databases">
        <title>Draft Genome Sequences of Nine Cyanobacterial Strains from Diverse Habitats.</title>
        <authorList>
            <person name="Zhu T."/>
            <person name="Hou S."/>
            <person name="Lu X."/>
            <person name="Hess W.R."/>
        </authorList>
    </citation>
    <scope>NUCLEOTIDE SEQUENCE [LARGE SCALE GENOMIC DNA]</scope>
    <source>
        <strain evidence="2 3">NIES-593</strain>
    </source>
</reference>
<dbReference type="Pfam" id="PF01370">
    <property type="entry name" value="Epimerase"/>
    <property type="match status" value="1"/>
</dbReference>
<proteinExistence type="predicted"/>
<gene>
    <name evidence="2" type="ORF">NIES593_20370</name>
</gene>
<dbReference type="InterPro" id="IPR036291">
    <property type="entry name" value="NAD(P)-bd_dom_sf"/>
</dbReference>
<dbReference type="OrthoDB" id="9774199at2"/>
<dbReference type="EMBL" id="MRCB01000036">
    <property type="protein sequence ID" value="OKH19894.1"/>
    <property type="molecule type" value="Genomic_DNA"/>
</dbReference>
<feature type="domain" description="NAD-dependent epimerase/dehydratase" evidence="1">
    <location>
        <begin position="9"/>
        <end position="230"/>
    </location>
</feature>
<dbReference type="RefSeq" id="WP_073601334.1">
    <property type="nucleotide sequence ID" value="NZ_MRCB01000036.1"/>
</dbReference>